<dbReference type="InterPro" id="IPR012338">
    <property type="entry name" value="Beta-lactam/transpept-like"/>
</dbReference>
<proteinExistence type="predicted"/>
<dbReference type="RefSeq" id="WP_345387251.1">
    <property type="nucleotide sequence ID" value="NZ_BAABHG010000002.1"/>
</dbReference>
<keyword evidence="3" id="KW-1185">Reference proteome</keyword>
<dbReference type="Gene3D" id="3.40.710.10">
    <property type="entry name" value="DD-peptidase/beta-lactamase superfamily"/>
    <property type="match status" value="1"/>
</dbReference>
<dbReference type="PANTHER" id="PTHR43283:SF7">
    <property type="entry name" value="BETA-LACTAMASE-RELATED DOMAIN-CONTAINING PROTEIN"/>
    <property type="match status" value="1"/>
</dbReference>
<evidence type="ECO:0000259" key="1">
    <source>
        <dbReference type="Pfam" id="PF00144"/>
    </source>
</evidence>
<accession>A0ABW5GFZ4</accession>
<name>A0ABW5GFZ4_9PSEU</name>
<dbReference type="EC" id="3.-.-.-" evidence="2"/>
<gene>
    <name evidence="2" type="ORF">ACFSYJ_09490</name>
</gene>
<sequence length="499" mass="54832">MSTADHPFPVAAPSEAGVDADAVRRFVRRLTAEDVSLDSLLLYRGGKLVLDQYWWPYAADRPHMTHSATKSFVGTAVGFALAENLLRLDDTLVSFFPDKVPSDASANLRAITVEDLLTMRTGHRVGLSGKTWRLLKTSWVEEFLRAEVEFPPGKAFTYSSATSHMLSAIVQRVSGETVFDYLTPRLFAPLGFSGHSWDTDPEGICSGGNGLSVRSADFLKWGVLHLNDGVWEGERILPEGWVAAVSSWHVENATSGTWNGAEFVPQDAADSDERPEGYGYQVWLDADGAYRASGMFGQDVFVLPHHDAVVVTTGSIKHGRHRLLSGLLHDELVPAFTGTPSSAADERLAAELAGTHDAPPVSSVTPAIDVDGARFRCAANEDELDAISFRREGDELVVTLEDTRGAHDVRCGLSTWVESRTGVTGWRLHHSYQSESMRVLAAARWSAPRVLRIDWYFAESPFHDTVTAEFTGDGELRWHRRANVNSGATERPVVSARRE</sequence>
<protein>
    <submittedName>
        <fullName evidence="2">Serine hydrolase domain-containing protein</fullName>
        <ecNumber evidence="2">3.-.-.-</ecNumber>
    </submittedName>
</protein>
<dbReference type="SUPFAM" id="SSF56601">
    <property type="entry name" value="beta-lactamase/transpeptidase-like"/>
    <property type="match status" value="1"/>
</dbReference>
<reference evidence="3" key="1">
    <citation type="journal article" date="2019" name="Int. J. Syst. Evol. Microbiol.">
        <title>The Global Catalogue of Microorganisms (GCM) 10K type strain sequencing project: providing services to taxonomists for standard genome sequencing and annotation.</title>
        <authorList>
            <consortium name="The Broad Institute Genomics Platform"/>
            <consortium name="The Broad Institute Genome Sequencing Center for Infectious Disease"/>
            <person name="Wu L."/>
            <person name="Ma J."/>
        </authorList>
    </citation>
    <scope>NUCLEOTIDE SEQUENCE [LARGE SCALE GENOMIC DNA]</scope>
    <source>
        <strain evidence="3">CGMCC 4.7643</strain>
    </source>
</reference>
<dbReference type="GO" id="GO:0016787">
    <property type="term" value="F:hydrolase activity"/>
    <property type="evidence" value="ECO:0007669"/>
    <property type="project" value="UniProtKB-KW"/>
</dbReference>
<comment type="caution">
    <text evidence="2">The sequence shown here is derived from an EMBL/GenBank/DDBJ whole genome shotgun (WGS) entry which is preliminary data.</text>
</comment>
<feature type="domain" description="Beta-lactamase-related" evidence="1">
    <location>
        <begin position="34"/>
        <end position="313"/>
    </location>
</feature>
<dbReference type="InterPro" id="IPR050789">
    <property type="entry name" value="Diverse_Enzym_Activities"/>
</dbReference>
<dbReference type="PANTHER" id="PTHR43283">
    <property type="entry name" value="BETA-LACTAMASE-RELATED"/>
    <property type="match status" value="1"/>
</dbReference>
<dbReference type="Proteomes" id="UP001597419">
    <property type="component" value="Unassembled WGS sequence"/>
</dbReference>
<dbReference type="EMBL" id="JBHUKU010000004">
    <property type="protein sequence ID" value="MFD2458835.1"/>
    <property type="molecule type" value="Genomic_DNA"/>
</dbReference>
<organism evidence="2 3">
    <name type="scientific">Amycolatopsis samaneae</name>
    <dbReference type="NCBI Taxonomy" id="664691"/>
    <lineage>
        <taxon>Bacteria</taxon>
        <taxon>Bacillati</taxon>
        <taxon>Actinomycetota</taxon>
        <taxon>Actinomycetes</taxon>
        <taxon>Pseudonocardiales</taxon>
        <taxon>Pseudonocardiaceae</taxon>
        <taxon>Amycolatopsis</taxon>
    </lineage>
</organism>
<dbReference type="InterPro" id="IPR001466">
    <property type="entry name" value="Beta-lactam-related"/>
</dbReference>
<keyword evidence="2" id="KW-0378">Hydrolase</keyword>
<evidence type="ECO:0000313" key="2">
    <source>
        <dbReference type="EMBL" id="MFD2458835.1"/>
    </source>
</evidence>
<dbReference type="Pfam" id="PF00144">
    <property type="entry name" value="Beta-lactamase"/>
    <property type="match status" value="1"/>
</dbReference>
<evidence type="ECO:0000313" key="3">
    <source>
        <dbReference type="Proteomes" id="UP001597419"/>
    </source>
</evidence>